<evidence type="ECO:0000259" key="4">
    <source>
        <dbReference type="PROSITE" id="PS51084"/>
    </source>
</evidence>
<dbReference type="GO" id="GO:0016787">
    <property type="term" value="F:hydrolase activity"/>
    <property type="evidence" value="ECO:0007669"/>
    <property type="project" value="UniProtKB-KW"/>
</dbReference>
<dbReference type="InterPro" id="IPR019808">
    <property type="entry name" value="Histidine_triad_CS"/>
</dbReference>
<dbReference type="Proteomes" id="UP000019140">
    <property type="component" value="Unassembled WGS sequence"/>
</dbReference>
<dbReference type="PROSITE" id="PS00892">
    <property type="entry name" value="HIT_1"/>
    <property type="match status" value="1"/>
</dbReference>
<evidence type="ECO:0000313" key="6">
    <source>
        <dbReference type="Proteomes" id="UP000019140"/>
    </source>
</evidence>
<dbReference type="PROSITE" id="PS51084">
    <property type="entry name" value="HIT_2"/>
    <property type="match status" value="1"/>
</dbReference>
<dbReference type="Pfam" id="PF11969">
    <property type="entry name" value="DcpS_C"/>
    <property type="match status" value="1"/>
</dbReference>
<feature type="active site" description="Tele-AMP-histidine intermediate" evidence="1">
    <location>
        <position position="99"/>
    </location>
</feature>
<dbReference type="InterPro" id="IPR001310">
    <property type="entry name" value="Histidine_triad_HIT"/>
</dbReference>
<dbReference type="Gene3D" id="3.30.428.10">
    <property type="entry name" value="HIT-like"/>
    <property type="match status" value="1"/>
</dbReference>
<dbReference type="PANTHER" id="PTHR23089">
    <property type="entry name" value="HISTIDINE TRIAD HIT PROTEIN"/>
    <property type="match status" value="1"/>
</dbReference>
<dbReference type="HOGENOM" id="CLU_056776_8_1_7"/>
<protein>
    <submittedName>
        <fullName evidence="5">HIT family hydrolase</fullName>
    </submittedName>
</protein>
<evidence type="ECO:0000256" key="3">
    <source>
        <dbReference type="PROSITE-ProRule" id="PRU00464"/>
    </source>
</evidence>
<evidence type="ECO:0000256" key="1">
    <source>
        <dbReference type="PIRSR" id="PIRSR601310-1"/>
    </source>
</evidence>
<dbReference type="PATRIC" id="fig|1429439.4.peg.7868"/>
<dbReference type="PRINTS" id="PR00332">
    <property type="entry name" value="HISTRIAD"/>
</dbReference>
<organism evidence="5 6">
    <name type="scientific">Candidatus Entotheonella gemina</name>
    <dbReference type="NCBI Taxonomy" id="1429439"/>
    <lineage>
        <taxon>Bacteria</taxon>
        <taxon>Pseudomonadati</taxon>
        <taxon>Nitrospinota/Tectimicrobiota group</taxon>
        <taxon>Candidatus Tectimicrobiota</taxon>
        <taxon>Candidatus Entotheonellia</taxon>
        <taxon>Candidatus Entotheonellales</taxon>
        <taxon>Candidatus Entotheonellaceae</taxon>
        <taxon>Candidatus Entotheonella</taxon>
    </lineage>
</organism>
<proteinExistence type="predicted"/>
<dbReference type="EMBL" id="AZHX01002260">
    <property type="protein sequence ID" value="ETW95879.1"/>
    <property type="molecule type" value="Genomic_DNA"/>
</dbReference>
<dbReference type="SUPFAM" id="SSF54197">
    <property type="entry name" value="HIT-like"/>
    <property type="match status" value="1"/>
</dbReference>
<keyword evidence="6" id="KW-1185">Reference proteome</keyword>
<comment type="caution">
    <text evidence="5">The sequence shown here is derived from an EMBL/GenBank/DDBJ whole genome shotgun (WGS) entry which is preliminary data.</text>
</comment>
<name>W4LD77_9BACT</name>
<feature type="short sequence motif" description="Histidine triad motif" evidence="2 3">
    <location>
        <begin position="97"/>
        <end position="101"/>
    </location>
</feature>
<dbReference type="AlphaFoldDB" id="W4LD77"/>
<accession>W4LD77</accession>
<evidence type="ECO:0000313" key="5">
    <source>
        <dbReference type="EMBL" id="ETW95879.1"/>
    </source>
</evidence>
<gene>
    <name evidence="5" type="ORF">ETSY2_47470</name>
</gene>
<feature type="domain" description="HIT" evidence="4">
    <location>
        <begin position="4"/>
        <end position="110"/>
    </location>
</feature>
<dbReference type="InterPro" id="IPR036265">
    <property type="entry name" value="HIT-like_sf"/>
</dbReference>
<evidence type="ECO:0000256" key="2">
    <source>
        <dbReference type="PIRSR" id="PIRSR601310-3"/>
    </source>
</evidence>
<sequence length="110" mass="12452">MACIFCQIIERTIPADVVHEDDDLIVFKDINPKGAIHVLLVPKTHIATVNDLEIHHIPVMGHMFEVVQQLAATWDIVEQGYRLTVNVGRGGGQEVDHIHMHMVSGWMRRP</sequence>
<reference evidence="5 6" key="1">
    <citation type="journal article" date="2014" name="Nature">
        <title>An environmental bacterial taxon with a large and distinct metabolic repertoire.</title>
        <authorList>
            <person name="Wilson M.C."/>
            <person name="Mori T."/>
            <person name="Ruckert C."/>
            <person name="Uria A.R."/>
            <person name="Helf M.J."/>
            <person name="Takada K."/>
            <person name="Gernert C."/>
            <person name="Steffens U.A."/>
            <person name="Heycke N."/>
            <person name="Schmitt S."/>
            <person name="Rinke C."/>
            <person name="Helfrich E.J."/>
            <person name="Brachmann A.O."/>
            <person name="Gurgui C."/>
            <person name="Wakimoto T."/>
            <person name="Kracht M."/>
            <person name="Crusemann M."/>
            <person name="Hentschel U."/>
            <person name="Abe I."/>
            <person name="Matsunaga S."/>
            <person name="Kalinowski J."/>
            <person name="Takeyama H."/>
            <person name="Piel J."/>
        </authorList>
    </citation>
    <scope>NUCLEOTIDE SEQUENCE [LARGE SCALE GENOMIC DNA]</scope>
    <source>
        <strain evidence="6">TSY2</strain>
    </source>
</reference>
<dbReference type="InterPro" id="IPR011146">
    <property type="entry name" value="HIT-like"/>
</dbReference>
<keyword evidence="5" id="KW-0378">Hydrolase</keyword>